<evidence type="ECO:0000256" key="2">
    <source>
        <dbReference type="SAM" id="MobiDB-lite"/>
    </source>
</evidence>
<keyword evidence="1" id="KW-0677">Repeat</keyword>
<accession>A0A9K3L6M2</accession>
<feature type="domain" description="PROP1-like PPR" evidence="3">
    <location>
        <begin position="609"/>
        <end position="780"/>
    </location>
</feature>
<feature type="region of interest" description="Disordered" evidence="2">
    <location>
        <begin position="63"/>
        <end position="97"/>
    </location>
</feature>
<proteinExistence type="predicted"/>
<feature type="compositionally biased region" description="Basic and acidic residues" evidence="2">
    <location>
        <begin position="218"/>
        <end position="231"/>
    </location>
</feature>
<feature type="region of interest" description="Disordered" evidence="2">
    <location>
        <begin position="205"/>
        <end position="231"/>
    </location>
</feature>
<evidence type="ECO:0000256" key="1">
    <source>
        <dbReference type="ARBA" id="ARBA00022737"/>
    </source>
</evidence>
<name>A0A9K3L6M2_9STRA</name>
<reference evidence="4" key="2">
    <citation type="submission" date="2021-04" db="EMBL/GenBank/DDBJ databases">
        <authorList>
            <person name="Podell S."/>
        </authorList>
    </citation>
    <scope>NUCLEOTIDE SEQUENCE</scope>
    <source>
        <strain evidence="4">Hildebrandi</strain>
    </source>
</reference>
<sequence>MVSDEEENFHADAADTVGQMQIEIITQKLPSNAPVTSDTPSLDSFVQSIHGNVQQVLDSITRISTESNQNPRRRSVQERWKKIYDKEKQRHNRRTRKPRIRLSVKQMWEQALSSMGLPTILTEEEVVAVGPPPNPLTDAASDAIKSDKADSTAQKKQPIWNDSGAHSLSPIFGLPLNEQLQIGDIQFLLADHLDGEIYPTETNLADGETMEKSISSPRETERHQTDSREQKEKLQDAILQAIALLIAVDPNSWQQLHRKLLGDDDEFVNDLSEMLEHDVEEEDDNFESGTENERTDDNMVQDYIRHSVEHNRFLTTEEANLMLAHLAVSSHHDLDFLIGECMSIYNEMKLMQESGQAHCQPDANTYRIMILALCQRFMAAGEAIKLSREMMHNSTIEITPEVFLEAIKACHIKMDLKSARAMMEVATRDAVVRPSLGSYLILVDMMKADDLREETLAFFKQFVADGILLDEAADKVLHSICRWPRRTRRGDFIDLSSFQLQLLATVQQLAMDERKPGISLWVQLIGEMHVSARTDPSLWSHINSALYTILELYPEHGMGSRLMNIGLQASVIAEDPKLAAAILSNISSVRLAEEGKEGHAIDIPFQAVKSVMEVCLKVADARSAELIMHSIEKFGDSYPTFVLRQLYSLLLLCHAKAGKVDDALYDLLNMTEEGMKPGEDLYAAVLHTLAVTGQQEEAETLFEAMQRGTNGVSVKPSLASYDAILLGRTKSSDWEGTIKLHETMSKKGFPSSPQTVERLMEAHDAIGGTDAVFAVVERFLQDEAVQFDENPFRSLSKRLLPNIEIESFDNFRQRVRRAGEERAELRDVSLNLIRSLRVAEIESERPSSRHKRVDEIKAIQDMAWKKSVSDLLEFARKYSKEDRIE</sequence>
<comment type="caution">
    <text evidence="4">The sequence shown here is derived from an EMBL/GenBank/DDBJ whole genome shotgun (WGS) entry which is preliminary data.</text>
</comment>
<keyword evidence="5" id="KW-1185">Reference proteome</keyword>
<dbReference type="InterPro" id="IPR033443">
    <property type="entry name" value="PROP1-like_PPR_dom"/>
</dbReference>
<evidence type="ECO:0000313" key="4">
    <source>
        <dbReference type="EMBL" id="KAG7355791.1"/>
    </source>
</evidence>
<dbReference type="PANTHER" id="PTHR47447:SF23">
    <property type="entry name" value="PENTACOTRIPEPTIDE-REPEAT REGION OF PRORP DOMAIN-CONTAINING PROTEIN"/>
    <property type="match status" value="1"/>
</dbReference>
<dbReference type="OrthoDB" id="10265925at2759"/>
<organism evidence="4 5">
    <name type="scientific">Nitzschia inconspicua</name>
    <dbReference type="NCBI Taxonomy" id="303405"/>
    <lineage>
        <taxon>Eukaryota</taxon>
        <taxon>Sar</taxon>
        <taxon>Stramenopiles</taxon>
        <taxon>Ochrophyta</taxon>
        <taxon>Bacillariophyta</taxon>
        <taxon>Bacillariophyceae</taxon>
        <taxon>Bacillariophycidae</taxon>
        <taxon>Bacillariales</taxon>
        <taxon>Bacillariaceae</taxon>
        <taxon>Nitzschia</taxon>
    </lineage>
</organism>
<dbReference type="PANTHER" id="PTHR47447">
    <property type="entry name" value="OS03G0856100 PROTEIN"/>
    <property type="match status" value="1"/>
</dbReference>
<dbReference type="Proteomes" id="UP000693970">
    <property type="component" value="Unassembled WGS sequence"/>
</dbReference>
<reference evidence="4" key="1">
    <citation type="journal article" date="2021" name="Sci. Rep.">
        <title>Diploid genomic architecture of Nitzschia inconspicua, an elite biomass production diatom.</title>
        <authorList>
            <person name="Oliver A."/>
            <person name="Podell S."/>
            <person name="Pinowska A."/>
            <person name="Traller J.C."/>
            <person name="Smith S.R."/>
            <person name="McClure R."/>
            <person name="Beliaev A."/>
            <person name="Bohutskyi P."/>
            <person name="Hill E.A."/>
            <person name="Rabines A."/>
            <person name="Zheng H."/>
            <person name="Allen L.Z."/>
            <person name="Kuo A."/>
            <person name="Grigoriev I.V."/>
            <person name="Allen A.E."/>
            <person name="Hazlebeck D."/>
            <person name="Allen E.E."/>
        </authorList>
    </citation>
    <scope>NUCLEOTIDE SEQUENCE</scope>
    <source>
        <strain evidence="4">Hildebrandi</strain>
    </source>
</reference>
<feature type="compositionally biased region" description="Basic and acidic residues" evidence="2">
    <location>
        <begin position="75"/>
        <end position="88"/>
    </location>
</feature>
<dbReference type="Pfam" id="PF17177">
    <property type="entry name" value="PPR_long"/>
    <property type="match status" value="1"/>
</dbReference>
<dbReference type="EMBL" id="JAGRRH010000015">
    <property type="protein sequence ID" value="KAG7355791.1"/>
    <property type="molecule type" value="Genomic_DNA"/>
</dbReference>
<protein>
    <submittedName>
        <fullName evidence="4">PPR: pentatricopeptide repeat domain containing protein</fullName>
    </submittedName>
</protein>
<gene>
    <name evidence="4" type="ORF">IV203_000477</name>
</gene>
<evidence type="ECO:0000313" key="5">
    <source>
        <dbReference type="Proteomes" id="UP000693970"/>
    </source>
</evidence>
<evidence type="ECO:0000259" key="3">
    <source>
        <dbReference type="Pfam" id="PF17177"/>
    </source>
</evidence>
<dbReference type="AlphaFoldDB" id="A0A9K3L6M2"/>